<dbReference type="InterPro" id="IPR001810">
    <property type="entry name" value="F-box_dom"/>
</dbReference>
<evidence type="ECO:0000313" key="4">
    <source>
        <dbReference type="Proteomes" id="UP001497457"/>
    </source>
</evidence>
<evidence type="ECO:0000256" key="1">
    <source>
        <dbReference type="SAM" id="MobiDB-lite"/>
    </source>
</evidence>
<dbReference type="EMBL" id="CAXIPR030000927">
    <property type="protein sequence ID" value="CAM0147584.1"/>
    <property type="molecule type" value="Genomic_DNA"/>
</dbReference>
<dbReference type="Pfam" id="PF00646">
    <property type="entry name" value="F-box"/>
    <property type="match status" value="1"/>
</dbReference>
<keyword evidence="4" id="KW-1185">Reference proteome</keyword>
<sequence length="438" mass="48958">MRSDPTAGHPARRRFTEGRATSRPQQIPGGPSEASLRRAAVAGDRTDGQRRKALAAAAEPSIDPADRLTALPDDARRRILGFLPAQDAVRTCVLARHWCHLWKSASLAFCLACASAVMRSLQSAGRSSWNLWAVCCKPEETRHWRRVSFFSMIRRWQRALHEPLDLSCCDVQGPELSDSFVDFCSCLALEHLEIDHCLLPSVNRISSQSLKSLSIIGCCSFGSTFRTQLHSPNLILLRMESIMGRVPILERMLSLVEAVVQINSTNDTCECEDGDYFGNCSFEECDGCYGVADDTDNCVLLQSLSQAKKLVLLANIEMIIFRRDLKWCPIFSNLKNLVLNEYWCVPGDLSALACILQHSPVLEKLTLQLFCKGPKSKVHIKGSPDPAKRSTAISEHLKIVEVKCEVLDEKIQNVLEFLSKLNIYSYKFHFEGSVEGLE</sequence>
<accession>A0ABC9GYL9</accession>
<dbReference type="InterPro" id="IPR053197">
    <property type="entry name" value="F-box_SCFL_complex_component"/>
</dbReference>
<reference evidence="3" key="1">
    <citation type="submission" date="2024-10" db="EMBL/GenBank/DDBJ databases">
        <authorList>
            <person name="Ryan C."/>
        </authorList>
    </citation>
    <scope>NUCLEOTIDE SEQUENCE [LARGE SCALE GENOMIC DNA]</scope>
</reference>
<proteinExistence type="predicted"/>
<name>A0ABC9GYL9_9POAL</name>
<evidence type="ECO:0000259" key="2">
    <source>
        <dbReference type="Pfam" id="PF00646"/>
    </source>
</evidence>
<dbReference type="PANTHER" id="PTHR34223">
    <property type="entry name" value="OS11G0201299 PROTEIN"/>
    <property type="match status" value="1"/>
</dbReference>
<dbReference type="SUPFAM" id="SSF81383">
    <property type="entry name" value="F-box domain"/>
    <property type="match status" value="1"/>
</dbReference>
<evidence type="ECO:0000313" key="3">
    <source>
        <dbReference type="EMBL" id="CAM0147584.1"/>
    </source>
</evidence>
<dbReference type="PANTHER" id="PTHR34223:SF107">
    <property type="entry name" value="F-BOX DOMAIN-CONTAINING PROTEIN"/>
    <property type="match status" value="1"/>
</dbReference>
<protein>
    <recommendedName>
        <fullName evidence="2">F-box domain-containing protein</fullName>
    </recommendedName>
</protein>
<dbReference type="SUPFAM" id="SSF52047">
    <property type="entry name" value="RNI-like"/>
    <property type="match status" value="1"/>
</dbReference>
<organism evidence="3 4">
    <name type="scientific">Urochloa decumbens</name>
    <dbReference type="NCBI Taxonomy" id="240449"/>
    <lineage>
        <taxon>Eukaryota</taxon>
        <taxon>Viridiplantae</taxon>
        <taxon>Streptophyta</taxon>
        <taxon>Embryophyta</taxon>
        <taxon>Tracheophyta</taxon>
        <taxon>Spermatophyta</taxon>
        <taxon>Magnoliopsida</taxon>
        <taxon>Liliopsida</taxon>
        <taxon>Poales</taxon>
        <taxon>Poaceae</taxon>
        <taxon>PACMAD clade</taxon>
        <taxon>Panicoideae</taxon>
        <taxon>Panicodae</taxon>
        <taxon>Paniceae</taxon>
        <taxon>Melinidinae</taxon>
        <taxon>Urochloa</taxon>
    </lineage>
</organism>
<comment type="caution">
    <text evidence="3">The sequence shown here is derived from an EMBL/GenBank/DDBJ whole genome shotgun (WGS) entry which is preliminary data.</text>
</comment>
<feature type="domain" description="F-box" evidence="2">
    <location>
        <begin position="70"/>
        <end position="106"/>
    </location>
</feature>
<dbReference type="AlphaFoldDB" id="A0ABC9GYL9"/>
<feature type="region of interest" description="Disordered" evidence="1">
    <location>
        <begin position="1"/>
        <end position="49"/>
    </location>
</feature>
<dbReference type="Proteomes" id="UP001497457">
    <property type="component" value="Unassembled WGS sequence"/>
</dbReference>
<gene>
    <name evidence="3" type="ORF">URODEC1_LOCUS120996</name>
</gene>
<dbReference type="InterPro" id="IPR036047">
    <property type="entry name" value="F-box-like_dom_sf"/>
</dbReference>